<keyword evidence="1" id="KW-0732">Signal</keyword>
<evidence type="ECO:0000313" key="3">
    <source>
        <dbReference type="WBParaSite" id="jg1367"/>
    </source>
</evidence>
<protein>
    <submittedName>
        <fullName evidence="3">Uncharacterized protein</fullName>
    </submittedName>
</protein>
<feature type="chain" id="PRO_5038116723" evidence="1">
    <location>
        <begin position="23"/>
        <end position="146"/>
    </location>
</feature>
<evidence type="ECO:0000256" key="1">
    <source>
        <dbReference type="SAM" id="SignalP"/>
    </source>
</evidence>
<dbReference type="AlphaFoldDB" id="A0A915CYN7"/>
<name>A0A915CYN7_9BILA</name>
<reference evidence="3" key="1">
    <citation type="submission" date="2022-11" db="UniProtKB">
        <authorList>
            <consortium name="WormBaseParasite"/>
        </authorList>
    </citation>
    <scope>IDENTIFICATION</scope>
</reference>
<feature type="signal peptide" evidence="1">
    <location>
        <begin position="1"/>
        <end position="22"/>
    </location>
</feature>
<dbReference type="Proteomes" id="UP000887574">
    <property type="component" value="Unplaced"/>
</dbReference>
<organism evidence="2 3">
    <name type="scientific">Ditylenchus dipsaci</name>
    <dbReference type="NCBI Taxonomy" id="166011"/>
    <lineage>
        <taxon>Eukaryota</taxon>
        <taxon>Metazoa</taxon>
        <taxon>Ecdysozoa</taxon>
        <taxon>Nematoda</taxon>
        <taxon>Chromadorea</taxon>
        <taxon>Rhabditida</taxon>
        <taxon>Tylenchina</taxon>
        <taxon>Tylenchomorpha</taxon>
        <taxon>Sphaerularioidea</taxon>
        <taxon>Anguinidae</taxon>
        <taxon>Anguininae</taxon>
        <taxon>Ditylenchus</taxon>
    </lineage>
</organism>
<evidence type="ECO:0000313" key="2">
    <source>
        <dbReference type="Proteomes" id="UP000887574"/>
    </source>
</evidence>
<keyword evidence="2" id="KW-1185">Reference proteome</keyword>
<accession>A0A915CYN7</accession>
<sequence>MSYKIFCSLAALCLCIYLPTSALKCYQSTALDIDKPLQEGAMECPSSARSCLLIVQLENRKIDRKCANTQCSPAPILDCLIVSPKILNADSYSFPRPTDTAVGYMLDLPKLQELRYCCCNGDGCNGSEAWKDYTIAYNASGIKPQA</sequence>
<dbReference type="WBParaSite" id="jg1367">
    <property type="protein sequence ID" value="jg1367"/>
    <property type="gene ID" value="jg1367"/>
</dbReference>
<proteinExistence type="predicted"/>